<dbReference type="PANTHER" id="PTHR15710">
    <property type="entry name" value="E3 UBIQUITIN-PROTEIN LIGASE PRAJA"/>
    <property type="match status" value="1"/>
</dbReference>
<keyword evidence="10" id="KW-1133">Transmembrane helix</keyword>
<dbReference type="Proteomes" id="UP000215914">
    <property type="component" value="Unassembled WGS sequence"/>
</dbReference>
<evidence type="ECO:0000256" key="7">
    <source>
        <dbReference type="ARBA" id="ARBA00022833"/>
    </source>
</evidence>
<evidence type="ECO:0000256" key="5">
    <source>
        <dbReference type="ARBA" id="ARBA00022771"/>
    </source>
</evidence>
<evidence type="ECO:0000256" key="4">
    <source>
        <dbReference type="ARBA" id="ARBA00022723"/>
    </source>
</evidence>
<keyword evidence="10" id="KW-0812">Transmembrane</keyword>
<comment type="caution">
    <text evidence="12">The sequence shown here is derived from an EMBL/GenBank/DDBJ whole genome shotgun (WGS) entry which is preliminary data.</text>
</comment>
<evidence type="ECO:0000256" key="2">
    <source>
        <dbReference type="ARBA" id="ARBA00012483"/>
    </source>
</evidence>
<dbReference type="FunFam" id="3.30.40.10:FF:000127">
    <property type="entry name" value="E3 ubiquitin-protein ligase RNF181"/>
    <property type="match status" value="1"/>
</dbReference>
<proteinExistence type="predicted"/>
<feature type="transmembrane region" description="Helical" evidence="10">
    <location>
        <begin position="392"/>
        <end position="412"/>
    </location>
</feature>
<comment type="catalytic activity">
    <reaction evidence="1">
        <text>S-ubiquitinyl-[E2 ubiquitin-conjugating enzyme]-L-cysteine + [acceptor protein]-L-lysine = [E2 ubiquitin-conjugating enzyme]-L-cysteine + N(6)-ubiquitinyl-[acceptor protein]-L-lysine.</text>
        <dbReference type="EC" id="2.3.2.27"/>
    </reaction>
</comment>
<dbReference type="GO" id="GO:0061630">
    <property type="term" value="F:ubiquitin protein ligase activity"/>
    <property type="evidence" value="ECO:0000318"/>
    <property type="project" value="GO_Central"/>
</dbReference>
<keyword evidence="13" id="KW-1185">Reference proteome</keyword>
<dbReference type="AlphaFoldDB" id="A0A9K3HWB1"/>
<keyword evidence="3" id="KW-0808">Transferase</keyword>
<dbReference type="OrthoDB" id="21204at2759"/>
<keyword evidence="5 8" id="KW-0863">Zinc-finger</keyword>
<dbReference type="Gramene" id="mRNA:HanXRQr2_Chr10g0427531">
    <property type="protein sequence ID" value="CDS:HanXRQr2_Chr10g0427531.1"/>
    <property type="gene ID" value="HanXRQr2_Chr10g0427531"/>
</dbReference>
<evidence type="ECO:0000313" key="13">
    <source>
        <dbReference type="Proteomes" id="UP000215914"/>
    </source>
</evidence>
<dbReference type="SUPFAM" id="SSF57850">
    <property type="entry name" value="RING/U-box"/>
    <property type="match status" value="1"/>
</dbReference>
<evidence type="ECO:0000259" key="11">
    <source>
        <dbReference type="PROSITE" id="PS50089"/>
    </source>
</evidence>
<evidence type="ECO:0000256" key="6">
    <source>
        <dbReference type="ARBA" id="ARBA00022786"/>
    </source>
</evidence>
<reference evidence="12" key="2">
    <citation type="submission" date="2020-06" db="EMBL/GenBank/DDBJ databases">
        <title>Helianthus annuus Genome sequencing and assembly Release 2.</title>
        <authorList>
            <person name="Gouzy J."/>
            <person name="Langlade N."/>
            <person name="Munos S."/>
        </authorList>
    </citation>
    <scope>NUCLEOTIDE SEQUENCE</scope>
    <source>
        <tissue evidence="12">Leaves</tissue>
    </source>
</reference>
<evidence type="ECO:0000256" key="3">
    <source>
        <dbReference type="ARBA" id="ARBA00022679"/>
    </source>
</evidence>
<organism evidence="12 13">
    <name type="scientific">Helianthus annuus</name>
    <name type="common">Common sunflower</name>
    <dbReference type="NCBI Taxonomy" id="4232"/>
    <lineage>
        <taxon>Eukaryota</taxon>
        <taxon>Viridiplantae</taxon>
        <taxon>Streptophyta</taxon>
        <taxon>Embryophyta</taxon>
        <taxon>Tracheophyta</taxon>
        <taxon>Spermatophyta</taxon>
        <taxon>Magnoliopsida</taxon>
        <taxon>eudicotyledons</taxon>
        <taxon>Gunneridae</taxon>
        <taxon>Pentapetalae</taxon>
        <taxon>asterids</taxon>
        <taxon>campanulids</taxon>
        <taxon>Asterales</taxon>
        <taxon>Asteraceae</taxon>
        <taxon>Asteroideae</taxon>
        <taxon>Heliantheae alliance</taxon>
        <taxon>Heliantheae</taxon>
        <taxon>Helianthus</taxon>
    </lineage>
</organism>
<feature type="region of interest" description="Disordered" evidence="9">
    <location>
        <begin position="87"/>
        <end position="109"/>
    </location>
</feature>
<dbReference type="Pfam" id="PF13639">
    <property type="entry name" value="zf-RING_2"/>
    <property type="match status" value="1"/>
</dbReference>
<keyword evidence="4" id="KW-0479">Metal-binding</keyword>
<dbReference type="InterPro" id="IPR001841">
    <property type="entry name" value="Znf_RING"/>
</dbReference>
<feature type="compositionally biased region" description="Polar residues" evidence="9">
    <location>
        <begin position="87"/>
        <end position="103"/>
    </location>
</feature>
<dbReference type="GO" id="GO:0008270">
    <property type="term" value="F:zinc ion binding"/>
    <property type="evidence" value="ECO:0007669"/>
    <property type="project" value="UniProtKB-KW"/>
</dbReference>
<dbReference type="InterPro" id="IPR013083">
    <property type="entry name" value="Znf_RING/FYVE/PHD"/>
</dbReference>
<keyword evidence="6" id="KW-0833">Ubl conjugation pathway</keyword>
<evidence type="ECO:0000313" key="12">
    <source>
        <dbReference type="EMBL" id="KAF5785340.1"/>
    </source>
</evidence>
<keyword evidence="7" id="KW-0862">Zinc</keyword>
<sequence length="434" mass="47735">MDDASQICALCRRTLSSETDSIDLDSITICGDCKFLLLEENGTGAPSQHVPRTNPRIRRTRYNNNSSESIEDMFSHQFSTVINLARQNQTPVSDTSARTTPSGSRRWRRVVSDTESDGFDSVNGDGDVVSFGAYDDDDGSDVSVDVRSYLGGDSDTDIDPMHAGLNRWSSDDEWEEVEDGENDENTLGSLIARVHLQRTMAYDDQSGETGGGIRVRISERRLDPFGNMVNDQETSGYVGNSGDYLDARSFEELLERLAEADSSRRGAPPAAQAFVNNLDHVVVTDTDHNGLVCAICKDMLTVGTMVNHLPCSHVYHPSCIKPWLSLHNTCPLCRFEFPTDDVDYENSKESVNHGPAVQEVQPGLEDNTGFEEDGGREVLNNECGGETGGRRWWFVAAPVVSLVGIGLALWLGNPGAIKSSGLRGDRGRRWWGLF</sequence>
<dbReference type="PROSITE" id="PS50089">
    <property type="entry name" value="ZF_RING_2"/>
    <property type="match status" value="1"/>
</dbReference>
<evidence type="ECO:0000256" key="8">
    <source>
        <dbReference type="PROSITE-ProRule" id="PRU00175"/>
    </source>
</evidence>
<evidence type="ECO:0000256" key="1">
    <source>
        <dbReference type="ARBA" id="ARBA00000900"/>
    </source>
</evidence>
<dbReference type="PANTHER" id="PTHR15710:SF242">
    <property type="entry name" value="OS06G0633500 PROTEIN"/>
    <property type="match status" value="1"/>
</dbReference>
<dbReference type="Gene3D" id="3.30.40.10">
    <property type="entry name" value="Zinc/RING finger domain, C3HC4 (zinc finger)"/>
    <property type="match status" value="1"/>
</dbReference>
<dbReference type="EC" id="2.3.2.27" evidence="2"/>
<dbReference type="GO" id="GO:0005737">
    <property type="term" value="C:cytoplasm"/>
    <property type="evidence" value="ECO:0000318"/>
    <property type="project" value="GO_Central"/>
</dbReference>
<accession>A0A9K3HWB1</accession>
<protein>
    <recommendedName>
        <fullName evidence="2">RING-type E3 ubiquitin transferase</fullName>
        <ecNumber evidence="2">2.3.2.27</ecNumber>
    </recommendedName>
</protein>
<dbReference type="GO" id="GO:0016567">
    <property type="term" value="P:protein ubiquitination"/>
    <property type="evidence" value="ECO:0000318"/>
    <property type="project" value="GO_Central"/>
</dbReference>
<evidence type="ECO:0000256" key="10">
    <source>
        <dbReference type="SAM" id="Phobius"/>
    </source>
</evidence>
<reference evidence="12" key="1">
    <citation type="journal article" date="2017" name="Nature">
        <title>The sunflower genome provides insights into oil metabolism, flowering and Asterid evolution.</title>
        <authorList>
            <person name="Badouin H."/>
            <person name="Gouzy J."/>
            <person name="Grassa C.J."/>
            <person name="Murat F."/>
            <person name="Staton S.E."/>
            <person name="Cottret L."/>
            <person name="Lelandais-Briere C."/>
            <person name="Owens G.L."/>
            <person name="Carrere S."/>
            <person name="Mayjonade B."/>
            <person name="Legrand L."/>
            <person name="Gill N."/>
            <person name="Kane N.C."/>
            <person name="Bowers J.E."/>
            <person name="Hubner S."/>
            <person name="Bellec A."/>
            <person name="Berard A."/>
            <person name="Berges H."/>
            <person name="Blanchet N."/>
            <person name="Boniface M.C."/>
            <person name="Brunel D."/>
            <person name="Catrice O."/>
            <person name="Chaidir N."/>
            <person name="Claudel C."/>
            <person name="Donnadieu C."/>
            <person name="Faraut T."/>
            <person name="Fievet G."/>
            <person name="Helmstetter N."/>
            <person name="King M."/>
            <person name="Knapp S.J."/>
            <person name="Lai Z."/>
            <person name="Le Paslier M.C."/>
            <person name="Lippi Y."/>
            <person name="Lorenzon L."/>
            <person name="Mandel J.R."/>
            <person name="Marage G."/>
            <person name="Marchand G."/>
            <person name="Marquand E."/>
            <person name="Bret-Mestries E."/>
            <person name="Morien E."/>
            <person name="Nambeesan S."/>
            <person name="Nguyen T."/>
            <person name="Pegot-Espagnet P."/>
            <person name="Pouilly N."/>
            <person name="Raftis F."/>
            <person name="Sallet E."/>
            <person name="Schiex T."/>
            <person name="Thomas J."/>
            <person name="Vandecasteele C."/>
            <person name="Vares D."/>
            <person name="Vear F."/>
            <person name="Vautrin S."/>
            <person name="Crespi M."/>
            <person name="Mangin B."/>
            <person name="Burke J.M."/>
            <person name="Salse J."/>
            <person name="Munos S."/>
            <person name="Vincourt P."/>
            <person name="Rieseberg L.H."/>
            <person name="Langlade N.B."/>
        </authorList>
    </citation>
    <scope>NUCLEOTIDE SEQUENCE</scope>
    <source>
        <tissue evidence="12">Leaves</tissue>
    </source>
</reference>
<dbReference type="SMART" id="SM00184">
    <property type="entry name" value="RING"/>
    <property type="match status" value="1"/>
</dbReference>
<keyword evidence="10" id="KW-0472">Membrane</keyword>
<name>A0A9K3HWB1_HELAN</name>
<feature type="domain" description="RING-type" evidence="11">
    <location>
        <begin position="293"/>
        <end position="334"/>
    </location>
</feature>
<dbReference type="EMBL" id="MNCJ02000325">
    <property type="protein sequence ID" value="KAF5785340.1"/>
    <property type="molecule type" value="Genomic_DNA"/>
</dbReference>
<gene>
    <name evidence="12" type="ORF">HanXRQr2_Chr10g0427531</name>
</gene>
<evidence type="ECO:0000256" key="9">
    <source>
        <dbReference type="SAM" id="MobiDB-lite"/>
    </source>
</evidence>